<sequence>MKRTTIAAIAGVALTGLLAGCSGSGGAAETAGTVTIRVQGMPAATDAAGLTQFKQMVANFEKVNPGITVEGSTNVWDPLTFSAKLAGGNIEDVIQVPLTEPQGLISRKQVTQITGQLAGWKHYDELNPQALAPLSDARGGVYGIPQTLYAQGLVYNRALFEAAGLDPDNPPATWDEVRAAAKQIADKTGKTGFLFESTENQGGWQLSMLNYAFGGEMEKEHGDGYAPAFNADPTKKALELLQKMRWVDRSMGGSQLNTQNDVIKQFAAGGVGMYLGTPGTYKLAKVNFGMQNPGDFGVTSMPQSGGEATLTGGQVFMVPASVTGAKLDAAVKWLVHAYAEPTYDPEVAAAQAEMLSKDPASAVGVPSLPFFDQAHQELIDEAIKDFVNVDLEHFASYKKGTAKLELKAEPVAAAQAVYGILDTVVQAVLTDEHADIAALLDKAEQDAAAKIKAAGK</sequence>
<dbReference type="EMBL" id="JBHSTP010000001">
    <property type="protein sequence ID" value="MFC6355542.1"/>
    <property type="molecule type" value="Genomic_DNA"/>
</dbReference>
<name>A0ABW1VDJ3_9MICO</name>
<gene>
    <name evidence="2" type="ORF">ACFQB0_05415</name>
</gene>
<dbReference type="InterPro" id="IPR006059">
    <property type="entry name" value="SBP"/>
</dbReference>
<dbReference type="PANTHER" id="PTHR43649">
    <property type="entry name" value="ARABINOSE-BINDING PROTEIN-RELATED"/>
    <property type="match status" value="1"/>
</dbReference>
<proteinExistence type="predicted"/>
<dbReference type="InterPro" id="IPR050490">
    <property type="entry name" value="Bact_solute-bd_prot1"/>
</dbReference>
<keyword evidence="3" id="KW-1185">Reference proteome</keyword>
<dbReference type="PROSITE" id="PS51257">
    <property type="entry name" value="PROKAR_LIPOPROTEIN"/>
    <property type="match status" value="1"/>
</dbReference>
<dbReference type="RefSeq" id="WP_386728521.1">
    <property type="nucleotide sequence ID" value="NZ_JBHSTP010000001.1"/>
</dbReference>
<comment type="caution">
    <text evidence="2">The sequence shown here is derived from an EMBL/GenBank/DDBJ whole genome shotgun (WGS) entry which is preliminary data.</text>
</comment>
<keyword evidence="1" id="KW-0732">Signal</keyword>
<dbReference type="PANTHER" id="PTHR43649:SF16">
    <property type="entry name" value="SUGAR-BINDING LIPOPROTEIN"/>
    <property type="match status" value="1"/>
</dbReference>
<dbReference type="Pfam" id="PF13416">
    <property type="entry name" value="SBP_bac_8"/>
    <property type="match status" value="1"/>
</dbReference>
<dbReference type="Proteomes" id="UP001596306">
    <property type="component" value="Unassembled WGS sequence"/>
</dbReference>
<reference evidence="3" key="1">
    <citation type="journal article" date="2019" name="Int. J. Syst. Evol. Microbiol.">
        <title>The Global Catalogue of Microorganisms (GCM) 10K type strain sequencing project: providing services to taxonomists for standard genome sequencing and annotation.</title>
        <authorList>
            <consortium name="The Broad Institute Genomics Platform"/>
            <consortium name="The Broad Institute Genome Sequencing Center for Infectious Disease"/>
            <person name="Wu L."/>
            <person name="Ma J."/>
        </authorList>
    </citation>
    <scope>NUCLEOTIDE SEQUENCE [LARGE SCALE GENOMIC DNA]</scope>
    <source>
        <strain evidence="3">CCUG 43304</strain>
    </source>
</reference>
<accession>A0ABW1VDJ3</accession>
<feature type="signal peptide" evidence="1">
    <location>
        <begin position="1"/>
        <end position="27"/>
    </location>
</feature>
<feature type="chain" id="PRO_5045103292" evidence="1">
    <location>
        <begin position="28"/>
        <end position="456"/>
    </location>
</feature>
<protein>
    <submittedName>
        <fullName evidence="2">ABC transporter substrate-binding protein</fullName>
    </submittedName>
</protein>
<organism evidence="2 3">
    <name type="scientific">Luethyella okanaganae</name>
    <dbReference type="NCBI Taxonomy" id="69372"/>
    <lineage>
        <taxon>Bacteria</taxon>
        <taxon>Bacillati</taxon>
        <taxon>Actinomycetota</taxon>
        <taxon>Actinomycetes</taxon>
        <taxon>Micrococcales</taxon>
        <taxon>Microbacteriaceae</taxon>
        <taxon>Luethyella</taxon>
    </lineage>
</organism>
<evidence type="ECO:0000313" key="3">
    <source>
        <dbReference type="Proteomes" id="UP001596306"/>
    </source>
</evidence>
<evidence type="ECO:0000256" key="1">
    <source>
        <dbReference type="SAM" id="SignalP"/>
    </source>
</evidence>
<dbReference type="SUPFAM" id="SSF53850">
    <property type="entry name" value="Periplasmic binding protein-like II"/>
    <property type="match status" value="1"/>
</dbReference>
<evidence type="ECO:0000313" key="2">
    <source>
        <dbReference type="EMBL" id="MFC6355542.1"/>
    </source>
</evidence>
<dbReference type="Gene3D" id="3.40.190.10">
    <property type="entry name" value="Periplasmic binding protein-like II"/>
    <property type="match status" value="1"/>
</dbReference>